<evidence type="ECO:0000313" key="2">
    <source>
        <dbReference type="Proteomes" id="UP001300348"/>
    </source>
</evidence>
<dbReference type="EMBL" id="CP133647">
    <property type="protein sequence ID" value="WNH01446.1"/>
    <property type="molecule type" value="Genomic_DNA"/>
</dbReference>
<gene>
    <name evidence="1" type="ORF">QL112_016795</name>
</gene>
<reference evidence="1 2" key="1">
    <citation type="journal article" date="2023" name="Access Microbiol">
        <title>The genome of a steinernematid-associated Pseudomonas piscis bacterium encodes the biosynthesis of insect toxins.</title>
        <authorList>
            <person name="Awori R.M."/>
            <person name="Hendre P."/>
            <person name="Amugune N.O."/>
        </authorList>
    </citation>
    <scope>NUCLEOTIDE SEQUENCE [LARGE SCALE GENOMIC DNA]</scope>
    <source>
        <strain evidence="1 2">97</strain>
    </source>
</reference>
<name>A0ABY9XFR4_9GAMM</name>
<organism evidence="1 2">
    <name type="scientific">Xenorhabdus griffiniae</name>
    <dbReference type="NCBI Taxonomy" id="351672"/>
    <lineage>
        <taxon>Bacteria</taxon>
        <taxon>Pseudomonadati</taxon>
        <taxon>Pseudomonadota</taxon>
        <taxon>Gammaproteobacteria</taxon>
        <taxon>Enterobacterales</taxon>
        <taxon>Morganellaceae</taxon>
        <taxon>Xenorhabdus</taxon>
    </lineage>
</organism>
<proteinExistence type="predicted"/>
<keyword evidence="2" id="KW-1185">Reference proteome</keyword>
<accession>A0ABY9XFR4</accession>
<sequence>MGGLNPYGYVHNPTNFIDPFGLAGDNCGNIKQNVLDNIAASKTARESSHFPRAPRSAEEAADRALAAGKVSGASAELRIGNRVFTGISGETVPQNSKVTGVLMGTPPTHRAPWHGGCAEISCLDQALNAGVKVEDLTTAHIQDLKH</sequence>
<protein>
    <recommendedName>
        <fullName evidence="3">RHS family protein</fullName>
    </recommendedName>
</protein>
<evidence type="ECO:0008006" key="3">
    <source>
        <dbReference type="Google" id="ProtNLM"/>
    </source>
</evidence>
<dbReference type="Proteomes" id="UP001300348">
    <property type="component" value="Chromosome"/>
</dbReference>
<evidence type="ECO:0000313" key="1">
    <source>
        <dbReference type="EMBL" id="WNH01446.1"/>
    </source>
</evidence>
<dbReference type="RefSeq" id="WP_189761465.1">
    <property type="nucleotide sequence ID" value="NZ_CAWPOQ010000218.1"/>
</dbReference>